<dbReference type="GO" id="GO:0003677">
    <property type="term" value="F:DNA binding"/>
    <property type="evidence" value="ECO:0007669"/>
    <property type="project" value="UniProtKB-UniRule"/>
</dbReference>
<dbReference type="InterPro" id="IPR009057">
    <property type="entry name" value="Homeodomain-like_sf"/>
</dbReference>
<keyword evidence="1 2" id="KW-0238">DNA-binding</keyword>
<comment type="caution">
    <text evidence="4">The sequence shown here is derived from an EMBL/GenBank/DDBJ whole genome shotgun (WGS) entry which is preliminary data.</text>
</comment>
<dbReference type="Pfam" id="PF00440">
    <property type="entry name" value="TetR_N"/>
    <property type="match status" value="1"/>
</dbReference>
<reference evidence="4 5" key="1">
    <citation type="submission" date="2019-10" db="EMBL/GenBank/DDBJ databases">
        <title>Gracilibacillus sp. nov. isolated from rice seeds.</title>
        <authorList>
            <person name="He S."/>
        </authorList>
    </citation>
    <scope>NUCLEOTIDE SEQUENCE [LARGE SCALE GENOMIC DNA]</scope>
    <source>
        <strain evidence="4 5">TD8</strain>
    </source>
</reference>
<evidence type="ECO:0000256" key="2">
    <source>
        <dbReference type="PROSITE-ProRule" id="PRU00335"/>
    </source>
</evidence>
<dbReference type="PANTHER" id="PTHR30055:SF222">
    <property type="entry name" value="REGULATORY PROTEIN"/>
    <property type="match status" value="1"/>
</dbReference>
<evidence type="ECO:0000313" key="4">
    <source>
        <dbReference type="EMBL" id="KAB8125681.1"/>
    </source>
</evidence>
<dbReference type="PROSITE" id="PS50977">
    <property type="entry name" value="HTH_TETR_2"/>
    <property type="match status" value="1"/>
</dbReference>
<protein>
    <submittedName>
        <fullName evidence="4">TetR/AcrR family transcriptional regulator</fullName>
    </submittedName>
</protein>
<name>A0A7C8KVF2_9BACI</name>
<sequence length="220" mass="24862">MSESKLLDALIAQAKLSKKHTEKQQKIVEAAIQIFAEKGYANTSTSEIAKVAGVAEGTIFRHYGTKDNLLLSVILPFFKETFPVMAEEVFIEIASNVESFEEFLKAFLKNRIAFFLENKAIARVVVKELIYNEELKKDLLPFLSENFLSRVHKVADYFIERGEFIDIPAERIVKMVITFVGGFLVSRLVFLPDYTVTDEEIDDAVRLVISGIGKKDDGTE</sequence>
<feature type="DNA-binding region" description="H-T-H motif" evidence="2">
    <location>
        <begin position="44"/>
        <end position="63"/>
    </location>
</feature>
<keyword evidence="5" id="KW-1185">Reference proteome</keyword>
<feature type="domain" description="HTH tetR-type" evidence="3">
    <location>
        <begin position="21"/>
        <end position="81"/>
    </location>
</feature>
<dbReference type="Gene3D" id="1.10.357.10">
    <property type="entry name" value="Tetracycline Repressor, domain 2"/>
    <property type="match status" value="1"/>
</dbReference>
<dbReference type="EMBL" id="WEID01000131">
    <property type="protein sequence ID" value="KAB8125681.1"/>
    <property type="molecule type" value="Genomic_DNA"/>
</dbReference>
<dbReference type="Proteomes" id="UP000480246">
    <property type="component" value="Unassembled WGS sequence"/>
</dbReference>
<evidence type="ECO:0000313" key="5">
    <source>
        <dbReference type="Proteomes" id="UP000480246"/>
    </source>
</evidence>
<evidence type="ECO:0000256" key="1">
    <source>
        <dbReference type="ARBA" id="ARBA00023125"/>
    </source>
</evidence>
<dbReference type="GO" id="GO:0006355">
    <property type="term" value="P:regulation of DNA-templated transcription"/>
    <property type="evidence" value="ECO:0007669"/>
    <property type="project" value="UniProtKB-ARBA"/>
</dbReference>
<dbReference type="PRINTS" id="PR00455">
    <property type="entry name" value="HTHTETR"/>
</dbReference>
<dbReference type="AlphaFoldDB" id="A0A7C8KVF2"/>
<dbReference type="InterPro" id="IPR036271">
    <property type="entry name" value="Tet_transcr_reg_TetR-rel_C_sf"/>
</dbReference>
<proteinExistence type="predicted"/>
<evidence type="ECO:0000259" key="3">
    <source>
        <dbReference type="PROSITE" id="PS50977"/>
    </source>
</evidence>
<accession>A0A7C8KVF2</accession>
<dbReference type="InterPro" id="IPR050109">
    <property type="entry name" value="HTH-type_TetR-like_transc_reg"/>
</dbReference>
<dbReference type="SUPFAM" id="SSF48498">
    <property type="entry name" value="Tetracyclin repressor-like, C-terminal domain"/>
    <property type="match status" value="1"/>
</dbReference>
<dbReference type="InterPro" id="IPR001647">
    <property type="entry name" value="HTH_TetR"/>
</dbReference>
<dbReference type="PANTHER" id="PTHR30055">
    <property type="entry name" value="HTH-TYPE TRANSCRIPTIONAL REGULATOR RUTR"/>
    <property type="match status" value="1"/>
</dbReference>
<dbReference type="SUPFAM" id="SSF46689">
    <property type="entry name" value="Homeodomain-like"/>
    <property type="match status" value="1"/>
</dbReference>
<gene>
    <name evidence="4" type="ORF">F9U64_22095</name>
</gene>
<dbReference type="Gene3D" id="1.10.10.60">
    <property type="entry name" value="Homeodomain-like"/>
    <property type="match status" value="1"/>
</dbReference>
<organism evidence="4 5">
    <name type="scientific">Gracilibacillus oryzae</name>
    <dbReference type="NCBI Taxonomy" id="1672701"/>
    <lineage>
        <taxon>Bacteria</taxon>
        <taxon>Bacillati</taxon>
        <taxon>Bacillota</taxon>
        <taxon>Bacilli</taxon>
        <taxon>Bacillales</taxon>
        <taxon>Bacillaceae</taxon>
        <taxon>Gracilibacillus</taxon>
    </lineage>
</organism>
<dbReference type="OrthoDB" id="9780824at2"/>